<reference evidence="9" key="1">
    <citation type="submission" date="2021-12" db="EMBL/GenBank/DDBJ databases">
        <title>Prjna785345.</title>
        <authorList>
            <person name="Rujirawat T."/>
            <person name="Krajaejun T."/>
        </authorList>
    </citation>
    <scope>NUCLEOTIDE SEQUENCE</scope>
    <source>
        <strain evidence="9">Pi057C3</strain>
    </source>
</reference>
<proteinExistence type="predicted"/>
<dbReference type="SUPFAM" id="SSF90209">
    <property type="entry name" value="Ran binding protein zinc finger-like"/>
    <property type="match status" value="1"/>
</dbReference>
<sequence length="575" mass="62928">MEYSRDSMRRDHAERDDAWSSSSSQDSEFTDIAVGEEDTLRRPTMVQLPPRSHHLSTSQPAPVPVSHEALLDIDPDVLKELPPEIQQEILLERAAAEKRANDAAIQATLAADSQNGSSANAGSETDEGSIEAIGGASDGTWVCHVCTFANHPQISECEMCDTLCASIAAAEWDADDERRLLGARPPTRRVAPLSEEDGALFDKVSQRLQSSVMTKSLKKIRLPATPATTSLTHKEDPTAEDLLVAATVKIQKFQQNASQSIKLAKNSLLAKANAARQNSSASSERATDRPTRMPSGQAAAVLRSLQRDLNTKCVAGDELYESLLVRLWNAIYQDAPPCSPRASPSSPRAASVSWPRRPFERISDAWVDIGFQGPNPDSDFRGGGLLALKCLVYVFEAHPHKMMDIVVGQKPTDGAKKWYPVCVAGINLTCMIAGLLKLGNGHFDQHAETFWALFEEPSAFYQLFFHAFVKMDAAWHRMNATFMEFGVVLKATRRMVIYILDQAPESLADLRIAADKTFIDRFVISVSSAFLADSENGECPDPFSLLEDEAEVLLTSPRGVQLNGSARLAPVAPLR</sequence>
<feature type="compositionally biased region" description="Basic and acidic residues" evidence="6">
    <location>
        <begin position="1"/>
        <end position="18"/>
    </location>
</feature>
<organism evidence="9 10">
    <name type="scientific">Pythium insidiosum</name>
    <name type="common">Pythiosis disease agent</name>
    <dbReference type="NCBI Taxonomy" id="114742"/>
    <lineage>
        <taxon>Eukaryota</taxon>
        <taxon>Sar</taxon>
        <taxon>Stramenopiles</taxon>
        <taxon>Oomycota</taxon>
        <taxon>Peronosporomycetes</taxon>
        <taxon>Pythiales</taxon>
        <taxon>Pythiaceae</taxon>
        <taxon>Pythium</taxon>
    </lineage>
</organism>
<dbReference type="PROSITE" id="PS51335">
    <property type="entry name" value="ELMO"/>
    <property type="match status" value="1"/>
</dbReference>
<evidence type="ECO:0000313" key="10">
    <source>
        <dbReference type="Proteomes" id="UP001209570"/>
    </source>
</evidence>
<dbReference type="Pfam" id="PF04727">
    <property type="entry name" value="ELMO_CED12"/>
    <property type="match status" value="1"/>
</dbReference>
<feature type="domain" description="RanBP2-type" evidence="7">
    <location>
        <begin position="137"/>
        <end position="166"/>
    </location>
</feature>
<evidence type="ECO:0000259" key="7">
    <source>
        <dbReference type="PROSITE" id="PS50199"/>
    </source>
</evidence>
<dbReference type="Pfam" id="PF14377">
    <property type="entry name" value="UBM"/>
    <property type="match status" value="1"/>
</dbReference>
<dbReference type="GO" id="GO:0016740">
    <property type="term" value="F:transferase activity"/>
    <property type="evidence" value="ECO:0007669"/>
    <property type="project" value="UniProtKB-KW"/>
</dbReference>
<dbReference type="GO" id="GO:0008270">
    <property type="term" value="F:zinc ion binding"/>
    <property type="evidence" value="ECO:0007669"/>
    <property type="project" value="UniProtKB-KW"/>
</dbReference>
<dbReference type="Gene3D" id="6.10.250.1630">
    <property type="match status" value="1"/>
</dbReference>
<dbReference type="PROSITE" id="PS01358">
    <property type="entry name" value="ZF_RANBP2_1"/>
    <property type="match status" value="1"/>
</dbReference>
<dbReference type="PANTHER" id="PTHR12771:SF56">
    <property type="entry name" value="CED-12"/>
    <property type="match status" value="1"/>
</dbReference>
<evidence type="ECO:0000256" key="5">
    <source>
        <dbReference type="PROSITE-ProRule" id="PRU00322"/>
    </source>
</evidence>
<protein>
    <recommendedName>
        <fullName evidence="11">ELMO domain-containing protein</fullName>
    </recommendedName>
</protein>
<evidence type="ECO:0000256" key="6">
    <source>
        <dbReference type="SAM" id="MobiDB-lite"/>
    </source>
</evidence>
<dbReference type="InterPro" id="IPR050868">
    <property type="entry name" value="ELMO_domain-containing"/>
</dbReference>
<keyword evidence="4" id="KW-0862">Zinc</keyword>
<name>A0AAD5LJH6_PYTIN</name>
<dbReference type="Proteomes" id="UP001209570">
    <property type="component" value="Unassembled WGS sequence"/>
</dbReference>
<evidence type="ECO:0000256" key="4">
    <source>
        <dbReference type="ARBA" id="ARBA00022833"/>
    </source>
</evidence>
<evidence type="ECO:0000256" key="3">
    <source>
        <dbReference type="ARBA" id="ARBA00022771"/>
    </source>
</evidence>
<evidence type="ECO:0000259" key="8">
    <source>
        <dbReference type="PROSITE" id="PS51335"/>
    </source>
</evidence>
<keyword evidence="1" id="KW-0808">Transferase</keyword>
<dbReference type="EMBL" id="JAKCXM010000080">
    <property type="protein sequence ID" value="KAJ0403501.1"/>
    <property type="molecule type" value="Genomic_DNA"/>
</dbReference>
<gene>
    <name evidence="9" type="ORF">P43SY_010044</name>
</gene>
<dbReference type="InterPro" id="IPR025527">
    <property type="entry name" value="HUWE1/Rev1_UBM"/>
</dbReference>
<keyword evidence="10" id="KW-1185">Reference proteome</keyword>
<accession>A0AAD5LJH6</accession>
<comment type="caution">
    <text evidence="9">The sequence shown here is derived from an EMBL/GenBank/DDBJ whole genome shotgun (WGS) entry which is preliminary data.</text>
</comment>
<dbReference type="InterPro" id="IPR001876">
    <property type="entry name" value="Znf_RanBP2"/>
</dbReference>
<evidence type="ECO:0000313" key="9">
    <source>
        <dbReference type="EMBL" id="KAJ0403501.1"/>
    </source>
</evidence>
<feature type="region of interest" description="Disordered" evidence="6">
    <location>
        <begin position="1"/>
        <end position="63"/>
    </location>
</feature>
<dbReference type="InterPro" id="IPR006816">
    <property type="entry name" value="ELMO_dom"/>
</dbReference>
<feature type="domain" description="ELMO" evidence="8">
    <location>
        <begin position="319"/>
        <end position="500"/>
    </location>
</feature>
<evidence type="ECO:0000256" key="1">
    <source>
        <dbReference type="ARBA" id="ARBA00022679"/>
    </source>
</evidence>
<dbReference type="InterPro" id="IPR036443">
    <property type="entry name" value="Znf_RanBP2_sf"/>
</dbReference>
<feature type="region of interest" description="Disordered" evidence="6">
    <location>
        <begin position="274"/>
        <end position="297"/>
    </location>
</feature>
<evidence type="ECO:0008006" key="11">
    <source>
        <dbReference type="Google" id="ProtNLM"/>
    </source>
</evidence>
<keyword evidence="2" id="KW-0479">Metal-binding</keyword>
<dbReference type="PANTHER" id="PTHR12771">
    <property type="entry name" value="ENGULFMENT AND CELL MOTILITY"/>
    <property type="match status" value="1"/>
</dbReference>
<dbReference type="Gene3D" id="2.30.30.380">
    <property type="entry name" value="Zn-finger domain of Sec23/24"/>
    <property type="match status" value="1"/>
</dbReference>
<evidence type="ECO:0000256" key="2">
    <source>
        <dbReference type="ARBA" id="ARBA00022723"/>
    </source>
</evidence>
<feature type="compositionally biased region" description="Low complexity" evidence="6">
    <location>
        <begin position="274"/>
        <end position="284"/>
    </location>
</feature>
<dbReference type="AlphaFoldDB" id="A0AAD5LJH6"/>
<dbReference type="SMART" id="SM00547">
    <property type="entry name" value="ZnF_RBZ"/>
    <property type="match status" value="1"/>
</dbReference>
<dbReference type="PROSITE" id="PS50199">
    <property type="entry name" value="ZF_RANBP2_2"/>
    <property type="match status" value="1"/>
</dbReference>
<keyword evidence="3 5" id="KW-0863">Zinc-finger</keyword>